<dbReference type="Pfam" id="PF00496">
    <property type="entry name" value="SBP_bac_5"/>
    <property type="match status" value="1"/>
</dbReference>
<comment type="subcellular location">
    <subcellularLocation>
        <location evidence="1">Periplasm</location>
    </subcellularLocation>
</comment>
<evidence type="ECO:0000256" key="1">
    <source>
        <dbReference type="ARBA" id="ARBA00004418"/>
    </source>
</evidence>
<dbReference type="InterPro" id="IPR000914">
    <property type="entry name" value="SBP_5_dom"/>
</dbReference>
<dbReference type="SUPFAM" id="SSF53850">
    <property type="entry name" value="Periplasmic binding protein-like II"/>
    <property type="match status" value="1"/>
</dbReference>
<dbReference type="EMBL" id="CP135076">
    <property type="protein sequence ID" value="WNO53070.1"/>
    <property type="molecule type" value="Genomic_DNA"/>
</dbReference>
<name>A0ABZ0B702_9SPHN</name>
<dbReference type="Proteomes" id="UP001302249">
    <property type="component" value="Chromosome"/>
</dbReference>
<organism evidence="7 8">
    <name type="scientific">Stakelama saccharophila</name>
    <dbReference type="NCBI Taxonomy" id="3075605"/>
    <lineage>
        <taxon>Bacteria</taxon>
        <taxon>Pseudomonadati</taxon>
        <taxon>Pseudomonadota</taxon>
        <taxon>Alphaproteobacteria</taxon>
        <taxon>Sphingomonadales</taxon>
        <taxon>Sphingomonadaceae</taxon>
        <taxon>Stakelama</taxon>
    </lineage>
</organism>
<keyword evidence="8" id="KW-1185">Reference proteome</keyword>
<evidence type="ECO:0000313" key="8">
    <source>
        <dbReference type="Proteomes" id="UP001302249"/>
    </source>
</evidence>
<keyword evidence="3" id="KW-0813">Transport</keyword>
<accession>A0ABZ0B702</accession>
<dbReference type="InterPro" id="IPR039424">
    <property type="entry name" value="SBP_5"/>
</dbReference>
<feature type="region of interest" description="Disordered" evidence="5">
    <location>
        <begin position="176"/>
        <end position="209"/>
    </location>
</feature>
<evidence type="ECO:0000256" key="3">
    <source>
        <dbReference type="ARBA" id="ARBA00022448"/>
    </source>
</evidence>
<feature type="domain" description="Solute-binding protein family 5" evidence="6">
    <location>
        <begin position="71"/>
        <end position="316"/>
    </location>
</feature>
<keyword evidence="4" id="KW-0732">Signal</keyword>
<protein>
    <submittedName>
        <fullName evidence="7">ABC transporter substrate-binding protein</fullName>
    </submittedName>
</protein>
<evidence type="ECO:0000256" key="2">
    <source>
        <dbReference type="ARBA" id="ARBA00005695"/>
    </source>
</evidence>
<dbReference type="PANTHER" id="PTHR30290">
    <property type="entry name" value="PERIPLASMIC BINDING COMPONENT OF ABC TRANSPORTER"/>
    <property type="match status" value="1"/>
</dbReference>
<reference evidence="7 8" key="1">
    <citation type="submission" date="2023-09" db="EMBL/GenBank/DDBJ databases">
        <authorList>
            <person name="Rey-Velasco X."/>
        </authorList>
    </citation>
    <scope>NUCLEOTIDE SEQUENCE [LARGE SCALE GENOMIC DNA]</scope>
    <source>
        <strain evidence="7 8">W311</strain>
    </source>
</reference>
<dbReference type="RefSeq" id="WP_313914167.1">
    <property type="nucleotide sequence ID" value="NZ_CP135076.1"/>
</dbReference>
<dbReference type="Gene3D" id="3.10.105.10">
    <property type="entry name" value="Dipeptide-binding Protein, Domain 3"/>
    <property type="match status" value="1"/>
</dbReference>
<evidence type="ECO:0000256" key="5">
    <source>
        <dbReference type="SAM" id="MobiDB-lite"/>
    </source>
</evidence>
<evidence type="ECO:0000256" key="4">
    <source>
        <dbReference type="ARBA" id="ARBA00022729"/>
    </source>
</evidence>
<dbReference type="PANTHER" id="PTHR30290:SF10">
    <property type="entry name" value="PERIPLASMIC OLIGOPEPTIDE-BINDING PROTEIN-RELATED"/>
    <property type="match status" value="1"/>
</dbReference>
<dbReference type="PROSITE" id="PS51257">
    <property type="entry name" value="PROKAR_LIPOPROTEIN"/>
    <property type="match status" value="1"/>
</dbReference>
<gene>
    <name evidence="7" type="ORF">RPR59_11485</name>
</gene>
<dbReference type="Gene3D" id="3.40.190.10">
    <property type="entry name" value="Periplasmic binding protein-like II"/>
    <property type="match status" value="1"/>
</dbReference>
<proteinExistence type="inferred from homology"/>
<evidence type="ECO:0000259" key="6">
    <source>
        <dbReference type="Pfam" id="PF00496"/>
    </source>
</evidence>
<sequence>MNRLPFLLLLPLAILTTSGCQRRADDLPVVVSAIGDNADPADPDRGTIDFPSRLVMASIAQGLLRFDAAGQIEPGLAERWIMIDEGQSYIFRLREAYWSDGSPVTAQSVARVLNRAIHPESRNPLAPYLSSVEEVVAMTPEVVEIRLKRPRPDLLRLFAAPELGIFDPGSLRGSGPFRLEPRRGPLRHLRPVPNAPTEPTETEGAPSPDEEAVDLIAERAARALARFQDKKSDLILGGTYLDWPVLQVSGVDGALQHLDPAQGLFGLAIVGRDGFLSDAANRRALSMAIDRDTLLDRFRQGWTADLAILPQQDDSGSAPTLPDWAGMSLPERQAEARQQIAAWAAAQEEEEEQAIAPLRIALPDAPGANLLWRGLRDSLRAVGLAAQRVPADADADLRVIDAVAPARNARWYLRTACRSCSEATMDLLQTARTAPDMAGRARSIAEADAAIAAEVPYIPLARPLRWSVVGPRLDAWQANLLAWHPLNHLRGDPR</sequence>
<comment type="similarity">
    <text evidence="2">Belongs to the bacterial solute-binding protein 5 family.</text>
</comment>
<evidence type="ECO:0000313" key="7">
    <source>
        <dbReference type="EMBL" id="WNO53070.1"/>
    </source>
</evidence>